<feature type="transmembrane region" description="Helical" evidence="2">
    <location>
        <begin position="129"/>
        <end position="149"/>
    </location>
</feature>
<evidence type="ECO:0008006" key="5">
    <source>
        <dbReference type="Google" id="ProtNLM"/>
    </source>
</evidence>
<proteinExistence type="predicted"/>
<evidence type="ECO:0000313" key="4">
    <source>
        <dbReference type="Proteomes" id="UP000280307"/>
    </source>
</evidence>
<evidence type="ECO:0000256" key="2">
    <source>
        <dbReference type="SAM" id="Phobius"/>
    </source>
</evidence>
<keyword evidence="2" id="KW-0472">Membrane</keyword>
<feature type="transmembrane region" description="Helical" evidence="2">
    <location>
        <begin position="7"/>
        <end position="30"/>
    </location>
</feature>
<feature type="transmembrane region" description="Helical" evidence="2">
    <location>
        <begin position="102"/>
        <end position="120"/>
    </location>
</feature>
<gene>
    <name evidence="3" type="ORF">EI684_01745</name>
</gene>
<reference evidence="3 4" key="1">
    <citation type="submission" date="2018-12" db="EMBL/GenBank/DDBJ databases">
        <title>Genome Sequence of Candidatus Viridilinea halotolerans isolated from saline sulfide-rich spring.</title>
        <authorList>
            <person name="Grouzdev D.S."/>
            <person name="Burganskaya E.I."/>
            <person name="Krutkina M.S."/>
            <person name="Sukhacheva M.V."/>
            <person name="Gorlenko V.M."/>
        </authorList>
    </citation>
    <scope>NUCLEOTIDE SEQUENCE [LARGE SCALE GENOMIC DNA]</scope>
    <source>
        <strain evidence="3">Chok-6</strain>
    </source>
</reference>
<feature type="transmembrane region" description="Helical" evidence="2">
    <location>
        <begin position="76"/>
        <end position="96"/>
    </location>
</feature>
<dbReference type="AlphaFoldDB" id="A0A426U9U5"/>
<dbReference type="EMBL" id="RSAS01000074">
    <property type="protein sequence ID" value="RRR77234.1"/>
    <property type="molecule type" value="Genomic_DNA"/>
</dbReference>
<feature type="compositionally biased region" description="Low complexity" evidence="1">
    <location>
        <begin position="260"/>
        <end position="271"/>
    </location>
</feature>
<accession>A0A426U9U5</accession>
<name>A0A426U9U5_9CHLR</name>
<feature type="transmembrane region" description="Helical" evidence="2">
    <location>
        <begin position="207"/>
        <end position="225"/>
    </location>
</feature>
<keyword evidence="2" id="KW-1133">Transmembrane helix</keyword>
<comment type="caution">
    <text evidence="3">The sequence shown here is derived from an EMBL/GenBank/DDBJ whole genome shotgun (WGS) entry which is preliminary data.</text>
</comment>
<dbReference type="Proteomes" id="UP000280307">
    <property type="component" value="Unassembled WGS sequence"/>
</dbReference>
<feature type="transmembrane region" description="Helical" evidence="2">
    <location>
        <begin position="447"/>
        <end position="467"/>
    </location>
</feature>
<feature type="transmembrane region" description="Helical" evidence="2">
    <location>
        <begin position="320"/>
        <end position="341"/>
    </location>
</feature>
<keyword evidence="2" id="KW-0812">Transmembrane</keyword>
<protein>
    <recommendedName>
        <fullName evidence="5">DUF2029 domain-containing protein</fullName>
    </recommendedName>
</protein>
<organism evidence="3 4">
    <name type="scientific">Candidatus Viridilinea halotolerans</name>
    <dbReference type="NCBI Taxonomy" id="2491704"/>
    <lineage>
        <taxon>Bacteria</taxon>
        <taxon>Bacillati</taxon>
        <taxon>Chloroflexota</taxon>
        <taxon>Chloroflexia</taxon>
        <taxon>Chloroflexales</taxon>
        <taxon>Chloroflexineae</taxon>
        <taxon>Oscillochloridaceae</taxon>
        <taxon>Candidatus Viridilinea</taxon>
    </lineage>
</organism>
<feature type="transmembrane region" description="Helical" evidence="2">
    <location>
        <begin position="476"/>
        <end position="498"/>
    </location>
</feature>
<feature type="transmembrane region" description="Helical" evidence="2">
    <location>
        <begin position="382"/>
        <end position="402"/>
    </location>
</feature>
<sequence>MMRQLPSWLAVGSFILLAIVLDVTGTLHVYGLGWLVGLKLALVAGAIIAGLAGVMLLWAAWGHASPGAPSSALPRLINLLILAAWLATARNVLTFLLPTVAWWHQLWFVVGACLLGLFVVRPLDPRHTLSLAVVMGLVTRLFCIQQIVLDPRQSDMLPLVQLALQNLTAGQSPYAIYTMPWELPLTYMPLTWLAYLPTYLLGLDLRLTNLVAELVVLGAIVVLLSTKRITTPNTSTLAHFLRHGSRLGHALWPSPPVPPSASSGSTGSPTGHRLSRKRERGDDVPELCHSNGKEEGGLDLYYLPCLLWAWLFLQPSSLNWMLSTTTPVWWACLAVTLALATRQAPGSAVALGLSSAASPFAVHLWPFILIDRWRSHGLGASLRFALRAAMVTLLCILPFMLWDGPMFRYGVWQWFNDLDNFPRMRWELDHIWSIMMGFSGIFWRYDLAFILKPVQLTLVLGVILWFWYHKPSSGRLAAYVAPTLLLFTVFNPVLWPYLYNQGLIAWLMALAAGWPGGGQRPYALRYASGEPADGGSGLP</sequence>
<evidence type="ECO:0000256" key="1">
    <source>
        <dbReference type="SAM" id="MobiDB-lite"/>
    </source>
</evidence>
<feature type="transmembrane region" description="Helical" evidence="2">
    <location>
        <begin position="42"/>
        <end position="64"/>
    </location>
</feature>
<feature type="transmembrane region" description="Helical" evidence="2">
    <location>
        <begin position="347"/>
        <end position="370"/>
    </location>
</feature>
<evidence type="ECO:0000313" key="3">
    <source>
        <dbReference type="EMBL" id="RRR77234.1"/>
    </source>
</evidence>
<feature type="region of interest" description="Disordered" evidence="1">
    <location>
        <begin position="255"/>
        <end position="288"/>
    </location>
</feature>